<dbReference type="GO" id="GO:0005770">
    <property type="term" value="C:late endosome"/>
    <property type="evidence" value="ECO:0007669"/>
    <property type="project" value="TreeGrafter"/>
</dbReference>
<feature type="compositionally biased region" description="Low complexity" evidence="3">
    <location>
        <begin position="33"/>
        <end position="52"/>
    </location>
</feature>
<gene>
    <name evidence="5" type="ORF">SEPMUDRAFT_35296</name>
</gene>
<feature type="domain" description="PXA" evidence="4">
    <location>
        <begin position="97"/>
        <end position="283"/>
    </location>
</feature>
<reference evidence="5 6" key="1">
    <citation type="journal article" date="2012" name="PLoS Pathog.">
        <title>Diverse lifestyles and strategies of plant pathogenesis encoded in the genomes of eighteen Dothideomycetes fungi.</title>
        <authorList>
            <person name="Ohm R.A."/>
            <person name="Feau N."/>
            <person name="Henrissat B."/>
            <person name="Schoch C.L."/>
            <person name="Horwitz B.A."/>
            <person name="Barry K.W."/>
            <person name="Condon B.J."/>
            <person name="Copeland A.C."/>
            <person name="Dhillon B."/>
            <person name="Glaser F."/>
            <person name="Hesse C.N."/>
            <person name="Kosti I."/>
            <person name="LaButti K."/>
            <person name="Lindquist E.A."/>
            <person name="Lucas S."/>
            <person name="Salamov A.A."/>
            <person name="Bradshaw R.E."/>
            <person name="Ciuffetti L."/>
            <person name="Hamelin R.C."/>
            <person name="Kema G.H.J."/>
            <person name="Lawrence C."/>
            <person name="Scott J.A."/>
            <person name="Spatafora J.W."/>
            <person name="Turgeon B.G."/>
            <person name="de Wit P.J.G.M."/>
            <person name="Zhong S."/>
            <person name="Goodwin S.B."/>
            <person name="Grigoriev I.V."/>
        </authorList>
    </citation>
    <scope>NUCLEOTIDE SEQUENCE [LARGE SCALE GENOMIC DNA]</scope>
    <source>
        <strain evidence="5 6">SO2202</strain>
    </source>
</reference>
<evidence type="ECO:0000313" key="5">
    <source>
        <dbReference type="EMBL" id="EMF17039.1"/>
    </source>
</evidence>
<evidence type="ECO:0000313" key="6">
    <source>
        <dbReference type="Proteomes" id="UP000016931"/>
    </source>
</evidence>
<dbReference type="AlphaFoldDB" id="N1QN51"/>
<dbReference type="PROSITE" id="PS51207">
    <property type="entry name" value="PXA"/>
    <property type="match status" value="1"/>
</dbReference>
<dbReference type="EMBL" id="KB456260">
    <property type="protein sequence ID" value="EMF17039.1"/>
    <property type="molecule type" value="Genomic_DNA"/>
</dbReference>
<comment type="subcellular location">
    <subcellularLocation>
        <location evidence="1">Cytoplasm</location>
    </subcellularLocation>
</comment>
<dbReference type="SMART" id="SM00313">
    <property type="entry name" value="PXA"/>
    <property type="match status" value="1"/>
</dbReference>
<dbReference type="Proteomes" id="UP000016931">
    <property type="component" value="Unassembled WGS sequence"/>
</dbReference>
<evidence type="ECO:0000256" key="1">
    <source>
        <dbReference type="ARBA" id="ARBA00004496"/>
    </source>
</evidence>
<keyword evidence="6" id="KW-1185">Reference proteome</keyword>
<dbReference type="GO" id="GO:0045022">
    <property type="term" value="P:early endosome to late endosome transport"/>
    <property type="evidence" value="ECO:0007669"/>
    <property type="project" value="TreeGrafter"/>
</dbReference>
<sequence>MAQGTATTRPLRQAQHRSRLSEHHSRNSTQLNTATATTATTTTTTTTTSSTPDAATTAYIKRVLCTATATPAQATESPAHPPSIEALEQLLPPLTSSNEVDVQLYAFIAVILHIFVQSWYSRITPDQEFVAGIVQIIAHCTRELEQRLRHVDLEYLLLHELPGLLAEHVDAVRISYGSRISRFTTAEVCLRYESLHPHVALGPAPSHAMAEREQQDSEAAWCLLLVDRLLPLVLPPEDLHNPCLEVLVSEILSEMIFHNGICGKACEPWLIWDGIAKLLRALRPSEDHRKQAPESLSPSVNDHRYSGDAPASRRSQRYDWLHWRFDVAINTFWTVLQVMMMLWTFLRCTTIALMRASSIQARALPPMQTLYGSTGTSAASLPSLDKTRMETRPIIDMHVWGCMSELFMLHRRAPWLSGFLSLLRCLALYGPGQVGCANSRLDR</sequence>
<dbReference type="InterPro" id="IPR003114">
    <property type="entry name" value="Phox_assoc"/>
</dbReference>
<evidence type="ECO:0000259" key="4">
    <source>
        <dbReference type="PROSITE" id="PS51207"/>
    </source>
</evidence>
<keyword evidence="2" id="KW-0963">Cytoplasm</keyword>
<organism evidence="5 6">
    <name type="scientific">Sphaerulina musiva (strain SO2202)</name>
    <name type="common">Poplar stem canker fungus</name>
    <name type="synonym">Septoria musiva</name>
    <dbReference type="NCBI Taxonomy" id="692275"/>
    <lineage>
        <taxon>Eukaryota</taxon>
        <taxon>Fungi</taxon>
        <taxon>Dikarya</taxon>
        <taxon>Ascomycota</taxon>
        <taxon>Pezizomycotina</taxon>
        <taxon>Dothideomycetes</taxon>
        <taxon>Dothideomycetidae</taxon>
        <taxon>Mycosphaerellales</taxon>
        <taxon>Mycosphaerellaceae</taxon>
        <taxon>Sphaerulina</taxon>
    </lineage>
</organism>
<feature type="region of interest" description="Disordered" evidence="3">
    <location>
        <begin position="289"/>
        <end position="311"/>
    </location>
</feature>
<dbReference type="RefSeq" id="XP_016765160.1">
    <property type="nucleotide sequence ID" value="XM_016908604.1"/>
</dbReference>
<dbReference type="GeneID" id="27905741"/>
<dbReference type="Pfam" id="PF02194">
    <property type="entry name" value="PXA"/>
    <property type="match status" value="1"/>
</dbReference>
<dbReference type="GO" id="GO:0005769">
    <property type="term" value="C:early endosome"/>
    <property type="evidence" value="ECO:0007669"/>
    <property type="project" value="TreeGrafter"/>
</dbReference>
<dbReference type="HOGENOM" id="CLU_018250_0_0_1"/>
<protein>
    <recommendedName>
        <fullName evidence="4">PXA domain-containing protein</fullName>
    </recommendedName>
</protein>
<dbReference type="eggNOG" id="ENOG502RYEC">
    <property type="taxonomic scope" value="Eukaryota"/>
</dbReference>
<accession>N1QN51</accession>
<dbReference type="OrthoDB" id="5582218at2759"/>
<dbReference type="InterPro" id="IPR051837">
    <property type="entry name" value="SortingNexin/PXDomain-PKLike"/>
</dbReference>
<feature type="compositionally biased region" description="Polar residues" evidence="3">
    <location>
        <begin position="1"/>
        <end position="10"/>
    </location>
</feature>
<dbReference type="PANTHER" id="PTHR22999">
    <property type="entry name" value="PX SERINE/THREONINE KINASE PXK"/>
    <property type="match status" value="1"/>
</dbReference>
<evidence type="ECO:0000256" key="3">
    <source>
        <dbReference type="SAM" id="MobiDB-lite"/>
    </source>
</evidence>
<dbReference type="GO" id="GO:0035091">
    <property type="term" value="F:phosphatidylinositol binding"/>
    <property type="evidence" value="ECO:0007669"/>
    <property type="project" value="TreeGrafter"/>
</dbReference>
<dbReference type="PANTHER" id="PTHR22999:SF23">
    <property type="entry name" value="SORTING NEXIN-16"/>
    <property type="match status" value="1"/>
</dbReference>
<proteinExistence type="predicted"/>
<dbReference type="STRING" id="692275.N1QN51"/>
<dbReference type="OMA" id="YRIFGMA"/>
<feature type="region of interest" description="Disordered" evidence="3">
    <location>
        <begin position="1"/>
        <end position="52"/>
    </location>
</feature>
<evidence type="ECO:0000256" key="2">
    <source>
        <dbReference type="ARBA" id="ARBA00022490"/>
    </source>
</evidence>
<name>N1QN51_SPHMS</name>